<dbReference type="GO" id="GO:0006011">
    <property type="term" value="P:UDP-alpha-D-glucose metabolic process"/>
    <property type="evidence" value="ECO:0007669"/>
    <property type="project" value="InterPro"/>
</dbReference>
<evidence type="ECO:0000256" key="2">
    <source>
        <dbReference type="ARBA" id="ARBA00022695"/>
    </source>
</evidence>
<evidence type="ECO:0000256" key="1">
    <source>
        <dbReference type="ARBA" id="ARBA00022679"/>
    </source>
</evidence>
<dbReference type="InterPro" id="IPR005771">
    <property type="entry name" value="GalU_uridylyltTrfase_bac/arc"/>
</dbReference>
<dbReference type="GeneID" id="65563024"/>
<dbReference type="AlphaFoldDB" id="A0A8F5BNJ1"/>
<dbReference type="EC" id="2.7.7.9" evidence="4"/>
<dbReference type="OrthoDB" id="15372at2157"/>
<protein>
    <submittedName>
        <fullName evidence="4">UTP--glucose-1-phosphate uridylyltransferase</fullName>
        <ecNumber evidence="4">2.7.7.9</ecNumber>
    </submittedName>
</protein>
<name>A0A8F5BNJ1_SACSH</name>
<dbReference type="PANTHER" id="PTHR43197">
    <property type="entry name" value="UTP--GLUCOSE-1-PHOSPHATE URIDYLYLTRANSFERASE"/>
    <property type="match status" value="1"/>
</dbReference>
<gene>
    <name evidence="4" type="ORF">J5U23_01447</name>
</gene>
<proteinExistence type="predicted"/>
<dbReference type="KEGG" id="sshi:J5U23_01447"/>
<dbReference type="InterPro" id="IPR005835">
    <property type="entry name" value="NTP_transferase_dom"/>
</dbReference>
<dbReference type="EMBL" id="CP077717">
    <property type="protein sequence ID" value="QXJ28578.1"/>
    <property type="molecule type" value="Genomic_DNA"/>
</dbReference>
<organism evidence="4 5">
    <name type="scientific">Saccharolobus shibatae (strain ATCC 51178 / DSM 5389 / JCM 8931 / NBRC 15437 / B12)</name>
    <name type="common">Sulfolobus shibatae</name>
    <dbReference type="NCBI Taxonomy" id="523848"/>
    <lineage>
        <taxon>Archaea</taxon>
        <taxon>Thermoproteota</taxon>
        <taxon>Thermoprotei</taxon>
        <taxon>Sulfolobales</taxon>
        <taxon>Sulfolobaceae</taxon>
        <taxon>Saccharolobus</taxon>
    </lineage>
</organism>
<dbReference type="Proteomes" id="UP000694018">
    <property type="component" value="Chromosome"/>
</dbReference>
<evidence type="ECO:0000313" key="4">
    <source>
        <dbReference type="EMBL" id="QXJ28578.1"/>
    </source>
</evidence>
<keyword evidence="2 4" id="KW-0548">Nucleotidyltransferase</keyword>
<keyword evidence="1 4" id="KW-0808">Transferase</keyword>
<evidence type="ECO:0000259" key="3">
    <source>
        <dbReference type="Pfam" id="PF00483"/>
    </source>
</evidence>
<dbReference type="GO" id="GO:0003983">
    <property type="term" value="F:UTP:glucose-1-phosphate uridylyltransferase activity"/>
    <property type="evidence" value="ECO:0007669"/>
    <property type="project" value="UniProtKB-EC"/>
</dbReference>
<reference evidence="4" key="1">
    <citation type="journal article" date="2021" name="Environ. Microbiol.">
        <title>New insights into the diversity and evolution of the archaeal mobilome from three complete genomes of Saccharolobus shibatae.</title>
        <authorList>
            <person name="Medvedeva S."/>
            <person name="Brandt D."/>
            <person name="Cvirkaite-Krupovic V."/>
            <person name="Liu Y."/>
            <person name="Severinov K."/>
            <person name="Ishino S."/>
            <person name="Ishino Y."/>
            <person name="Prangishvili D."/>
            <person name="Kalinowski J."/>
            <person name="Krupovic M."/>
        </authorList>
    </citation>
    <scope>NUCLEOTIDE SEQUENCE</scope>
    <source>
        <strain evidence="4">B12</strain>
    </source>
</reference>
<evidence type="ECO:0000313" key="5">
    <source>
        <dbReference type="Proteomes" id="UP000694018"/>
    </source>
</evidence>
<dbReference type="RefSeq" id="WP_218267385.1">
    <property type="nucleotide sequence ID" value="NZ_CP077717.1"/>
</dbReference>
<dbReference type="PANTHER" id="PTHR43197:SF1">
    <property type="entry name" value="UTP--GLUCOSE-1-PHOSPHATE URIDYLYLTRANSFERASE"/>
    <property type="match status" value="1"/>
</dbReference>
<dbReference type="Pfam" id="PF00483">
    <property type="entry name" value="NTP_transferase"/>
    <property type="match status" value="1"/>
</dbReference>
<dbReference type="CDD" id="cd04181">
    <property type="entry name" value="NTP_transferase"/>
    <property type="match status" value="1"/>
</dbReference>
<feature type="domain" description="Nucleotidyl transferase" evidence="3">
    <location>
        <begin position="3"/>
        <end position="251"/>
    </location>
</feature>
<sequence>MQAIITAGGLGTRMLPISKEIPKEMLPVPVNGELKPIIQVIFEQLYDQGVREFIVVVSRSKRVIEDYFTPDYDFLDYLEREGKLKQASSLRGFYERVEGSNIVFLTQYRQRGFGEAVLRTEPYVGGSFLVVAADTLVFDLDIGRMSTNSFLVTEVEDPRPYGVVITDGEGNVIDVEEKPQFPRSNLIIIPYYVFDERIFQALKRVHFERELQLTDGIRNLIREGVVFKAIRVKDTYDLGNFEGYVNYLRRYTK</sequence>
<accession>A0A8F5BNJ1</accession>